<dbReference type="EMBL" id="CQEJ01000003">
    <property type="protein sequence ID" value="CNK63928.1"/>
    <property type="molecule type" value="Genomic_DNA"/>
</dbReference>
<name>A0A0T9T6D8_YERAL</name>
<evidence type="ECO:0000256" key="1">
    <source>
        <dbReference type="SAM" id="SignalP"/>
    </source>
</evidence>
<accession>A0A0T9T6D8</accession>
<feature type="signal peptide" evidence="1">
    <location>
        <begin position="1"/>
        <end position="17"/>
    </location>
</feature>
<reference evidence="2 3" key="1">
    <citation type="submission" date="2015-03" db="EMBL/GenBank/DDBJ databases">
        <authorList>
            <person name="Murphy D."/>
        </authorList>
    </citation>
    <scope>NUCLEOTIDE SEQUENCE [LARGE SCALE GENOMIC DNA]</scope>
    <source>
        <strain evidence="2 3">IP06005</strain>
    </source>
</reference>
<protein>
    <submittedName>
        <fullName evidence="2">Putative lipoprotein</fullName>
    </submittedName>
</protein>
<gene>
    <name evidence="2" type="primary">ytxB</name>
    <name evidence="2" type="ORF">ERS137965_00645</name>
</gene>
<keyword evidence="2" id="KW-0449">Lipoprotein</keyword>
<proteinExistence type="predicted"/>
<sequence>MKLKIVLFTLLSWAVYAQSDLQEQCKTDGSTIVYNKTIQGYNASIMWRPGEPTGNAFNAISVKIDDKWYGAIAEDRTHGNSAVGLSSFAQAAYLIGLPVNACVRDKYLRGLEGVN</sequence>
<organism evidence="2 3">
    <name type="scientific">Yersinia aldovae</name>
    <dbReference type="NCBI Taxonomy" id="29483"/>
    <lineage>
        <taxon>Bacteria</taxon>
        <taxon>Pseudomonadati</taxon>
        <taxon>Pseudomonadota</taxon>
        <taxon>Gammaproteobacteria</taxon>
        <taxon>Enterobacterales</taxon>
        <taxon>Yersiniaceae</taxon>
        <taxon>Yersinia</taxon>
    </lineage>
</organism>
<keyword evidence="1" id="KW-0732">Signal</keyword>
<evidence type="ECO:0000313" key="3">
    <source>
        <dbReference type="Proteomes" id="UP000041595"/>
    </source>
</evidence>
<dbReference type="AlphaFoldDB" id="A0A0T9T6D8"/>
<dbReference type="eggNOG" id="ENOG5031IHU">
    <property type="taxonomic scope" value="Bacteria"/>
</dbReference>
<evidence type="ECO:0000313" key="2">
    <source>
        <dbReference type="EMBL" id="CNK63928.1"/>
    </source>
</evidence>
<dbReference type="Proteomes" id="UP000041595">
    <property type="component" value="Unassembled WGS sequence"/>
</dbReference>
<dbReference type="RefSeq" id="WP_004700178.1">
    <property type="nucleotide sequence ID" value="NZ_CQEJ01000003.1"/>
</dbReference>
<feature type="chain" id="PRO_5006697435" evidence="1">
    <location>
        <begin position="18"/>
        <end position="115"/>
    </location>
</feature>